<accession>A0A1I7J137</accession>
<dbReference type="OrthoDB" id="9810445at2"/>
<dbReference type="PANTHER" id="PTHR22726:SF24">
    <property type="entry name" value="M48 FAMILY METALLOPEPTIDASE"/>
    <property type="match status" value="1"/>
</dbReference>
<keyword evidence="4 6" id="KW-0862">Zinc</keyword>
<dbReference type="Pfam" id="PF23368">
    <property type="entry name" value="DUF7092"/>
    <property type="match status" value="1"/>
</dbReference>
<evidence type="ECO:0000256" key="4">
    <source>
        <dbReference type="ARBA" id="ARBA00022833"/>
    </source>
</evidence>
<comment type="cofactor">
    <cofactor evidence="6">
        <name>Zn(2+)</name>
        <dbReference type="ChEBI" id="CHEBI:29105"/>
    </cofactor>
    <text evidence="6">Binds 1 zinc ion per subunit.</text>
</comment>
<keyword evidence="2" id="KW-0479">Metal-binding</keyword>
<sequence>MSAPGDTPAAAALVPARWFDGRSSQARAVLVGLHPASGGPSLSVHPVAAPGGEALHLSWREVGWPEAWSARRPQQRVVVDLHAHGSLEIDAVAAWHSALAAAGDRPRLAQRMQTRWGIFLAMLLVGMLGLALFYRYGTPWLATQLARWVPLGWETALANHGLAQMDDGMLKPSALPRARQEALRARFQGLTQTLAMAPALQRYPGYAPQWSLAFRRGMGANAFALPGGTVVLTDEIVQVAERQGLGDEALVGVLAHEIGHVAYRHTTRMLVQQGVLQMGLELALGDVSGLLSSGSALLTAMSYSRAHEREADCFALGLMHRAALPTAPMGDLLLAMVQDARSGGKDPQPGKATEPGQDEAHPIWSLLSSHPDTAERARALRAGQAPGCS</sequence>
<feature type="domain" description="Peptidase M48" evidence="9">
    <location>
        <begin position="210"/>
        <end position="382"/>
    </location>
</feature>
<dbReference type="STRING" id="343013.SAMN04489707_102128"/>
<name>A0A1I7J137_9BURK</name>
<dbReference type="AlphaFoldDB" id="A0A1I7J137"/>
<dbReference type="EMBL" id="FPBX01000021">
    <property type="protein sequence ID" value="SFU78862.1"/>
    <property type="molecule type" value="Genomic_DNA"/>
</dbReference>
<keyword evidence="8" id="KW-0472">Membrane</keyword>
<keyword evidence="8" id="KW-1133">Transmembrane helix</keyword>
<dbReference type="Gene3D" id="3.30.2010.10">
    <property type="entry name" value="Metalloproteases ('zincins'), catalytic domain"/>
    <property type="match status" value="1"/>
</dbReference>
<reference evidence="11 12" key="1">
    <citation type="submission" date="2016-10" db="EMBL/GenBank/DDBJ databases">
        <authorList>
            <person name="de Groot N.N."/>
        </authorList>
    </citation>
    <scope>NUCLEOTIDE SEQUENCE [LARGE SCALE GENOMIC DNA]</scope>
    <source>
        <strain evidence="11 12">R-24608</strain>
    </source>
</reference>
<dbReference type="GO" id="GO:0046872">
    <property type="term" value="F:metal ion binding"/>
    <property type="evidence" value="ECO:0007669"/>
    <property type="project" value="UniProtKB-KW"/>
</dbReference>
<dbReference type="InterPro" id="IPR001915">
    <property type="entry name" value="Peptidase_M48"/>
</dbReference>
<comment type="similarity">
    <text evidence="6">Belongs to the peptidase M48 family.</text>
</comment>
<feature type="region of interest" description="Disordered" evidence="7">
    <location>
        <begin position="340"/>
        <end position="363"/>
    </location>
</feature>
<evidence type="ECO:0000256" key="1">
    <source>
        <dbReference type="ARBA" id="ARBA00022670"/>
    </source>
</evidence>
<dbReference type="Pfam" id="PF01435">
    <property type="entry name" value="Peptidase_M48"/>
    <property type="match status" value="1"/>
</dbReference>
<evidence type="ECO:0000313" key="11">
    <source>
        <dbReference type="EMBL" id="SFU78862.1"/>
    </source>
</evidence>
<dbReference type="GO" id="GO:0016020">
    <property type="term" value="C:membrane"/>
    <property type="evidence" value="ECO:0007669"/>
    <property type="project" value="TreeGrafter"/>
</dbReference>
<dbReference type="InterPro" id="IPR055518">
    <property type="entry name" value="DUF7092"/>
</dbReference>
<evidence type="ECO:0000313" key="12">
    <source>
        <dbReference type="Proteomes" id="UP000183656"/>
    </source>
</evidence>
<gene>
    <name evidence="11" type="ORF">SAMN04489707_102128</name>
</gene>
<dbReference type="GO" id="GO:0051603">
    <property type="term" value="P:proteolysis involved in protein catabolic process"/>
    <property type="evidence" value="ECO:0007669"/>
    <property type="project" value="TreeGrafter"/>
</dbReference>
<evidence type="ECO:0000256" key="2">
    <source>
        <dbReference type="ARBA" id="ARBA00022723"/>
    </source>
</evidence>
<evidence type="ECO:0000259" key="10">
    <source>
        <dbReference type="Pfam" id="PF23368"/>
    </source>
</evidence>
<dbReference type="InterPro" id="IPR051156">
    <property type="entry name" value="Mito/Outer_Membr_Metalloprot"/>
</dbReference>
<dbReference type="CDD" id="cd07332">
    <property type="entry name" value="M48C_Oma1_like"/>
    <property type="match status" value="1"/>
</dbReference>
<proteinExistence type="inferred from homology"/>
<evidence type="ECO:0000256" key="7">
    <source>
        <dbReference type="SAM" id="MobiDB-lite"/>
    </source>
</evidence>
<evidence type="ECO:0000256" key="5">
    <source>
        <dbReference type="ARBA" id="ARBA00023049"/>
    </source>
</evidence>
<keyword evidence="5 6" id="KW-0482">Metalloprotease</keyword>
<keyword evidence="1 6" id="KW-0645">Protease</keyword>
<feature type="transmembrane region" description="Helical" evidence="8">
    <location>
        <begin position="116"/>
        <end position="137"/>
    </location>
</feature>
<dbReference type="Proteomes" id="UP000183656">
    <property type="component" value="Unassembled WGS sequence"/>
</dbReference>
<evidence type="ECO:0000256" key="3">
    <source>
        <dbReference type="ARBA" id="ARBA00022801"/>
    </source>
</evidence>
<protein>
    <submittedName>
        <fullName evidence="11">Zn-dependent protease with chaperone function</fullName>
    </submittedName>
</protein>
<keyword evidence="12" id="KW-1185">Reference proteome</keyword>
<keyword evidence="8" id="KW-0812">Transmembrane</keyword>
<dbReference type="RefSeq" id="WP_074930229.1">
    <property type="nucleotide sequence ID" value="NZ_FPBX01000021.1"/>
</dbReference>
<organism evidence="11 12">
    <name type="scientific">Paenacidovorax caeni</name>
    <dbReference type="NCBI Taxonomy" id="343013"/>
    <lineage>
        <taxon>Bacteria</taxon>
        <taxon>Pseudomonadati</taxon>
        <taxon>Pseudomonadota</taxon>
        <taxon>Betaproteobacteria</taxon>
        <taxon>Burkholderiales</taxon>
        <taxon>Comamonadaceae</taxon>
        <taxon>Paenacidovorax</taxon>
    </lineage>
</organism>
<evidence type="ECO:0000256" key="6">
    <source>
        <dbReference type="RuleBase" id="RU003983"/>
    </source>
</evidence>
<feature type="domain" description="DUF7092" evidence="10">
    <location>
        <begin position="14"/>
        <end position="101"/>
    </location>
</feature>
<dbReference type="GO" id="GO:0004222">
    <property type="term" value="F:metalloendopeptidase activity"/>
    <property type="evidence" value="ECO:0007669"/>
    <property type="project" value="InterPro"/>
</dbReference>
<dbReference type="PANTHER" id="PTHR22726">
    <property type="entry name" value="METALLOENDOPEPTIDASE OMA1"/>
    <property type="match status" value="1"/>
</dbReference>
<evidence type="ECO:0000259" key="9">
    <source>
        <dbReference type="Pfam" id="PF01435"/>
    </source>
</evidence>
<evidence type="ECO:0000256" key="8">
    <source>
        <dbReference type="SAM" id="Phobius"/>
    </source>
</evidence>
<keyword evidence="3 6" id="KW-0378">Hydrolase</keyword>